<evidence type="ECO:0000313" key="3">
    <source>
        <dbReference type="EMBL" id="GAA5510449.1"/>
    </source>
</evidence>
<dbReference type="PIRSF" id="PIRSF000390">
    <property type="entry name" value="PLP_StrS"/>
    <property type="match status" value="1"/>
</dbReference>
<dbReference type="InterPro" id="IPR000653">
    <property type="entry name" value="DegT/StrS_aminotransferase"/>
</dbReference>
<dbReference type="PANTHER" id="PTHR30244">
    <property type="entry name" value="TRANSAMINASE"/>
    <property type="match status" value="1"/>
</dbReference>
<dbReference type="Gene3D" id="3.90.1150.10">
    <property type="entry name" value="Aspartate Aminotransferase, domain 1"/>
    <property type="match status" value="1"/>
</dbReference>
<proteinExistence type="inferred from homology"/>
<keyword evidence="3" id="KW-0032">Aminotransferase</keyword>
<dbReference type="GO" id="GO:0008483">
    <property type="term" value="F:transaminase activity"/>
    <property type="evidence" value="ECO:0007669"/>
    <property type="project" value="UniProtKB-KW"/>
</dbReference>
<accession>A0ABP9VZ93</accession>
<organism evidence="3 4">
    <name type="scientific">Novipirellula caenicola</name>
    <dbReference type="NCBI Taxonomy" id="1536901"/>
    <lineage>
        <taxon>Bacteria</taxon>
        <taxon>Pseudomonadati</taxon>
        <taxon>Planctomycetota</taxon>
        <taxon>Planctomycetia</taxon>
        <taxon>Pirellulales</taxon>
        <taxon>Pirellulaceae</taxon>
        <taxon>Novipirellula</taxon>
    </lineage>
</organism>
<dbReference type="NCBIfam" id="TIGR03588">
    <property type="entry name" value="PseC"/>
    <property type="match status" value="1"/>
</dbReference>
<dbReference type="InterPro" id="IPR015424">
    <property type="entry name" value="PyrdxlP-dep_Trfase"/>
</dbReference>
<gene>
    <name evidence="3" type="primary">arnB_3</name>
    <name evidence="3" type="ORF">Rcae01_05957</name>
</gene>
<sequence>MDILPYGRQSIDASDLQAITESIQSGWLTTGPKVDEFEEAFADRVGAKHAVAVCNATAALHLAMLVAEIGPGDRVITSPNTFLASANCAAFVGATPDFCDIDPVTYNLDPAKLAADWKSDTRGVVAVDYAGQTADMVAISKIARQHGAVVIEDACHGVGGQFEHQARHHKIGGHSWADITTFSFHPVKTMTCGEGGMLVTDNDQYAQRARRLRSHGMVREPENFRGLGEGGKNTGDTALDEQGPWYYEMHDLGFNYRITDFQCALGLSQLSRLDSFLNRRREIVAAYNDAFASNDWIRTPGLRNERDRDLTSWHLYTIMVDFERLGVTRSSMMKSLRAKRVGTQVLYIPVHLQPWYQSTFGYRAGKCPIAEQYYRQCLSLPLFPEMSDADVQLVIESMLEVTNPK</sequence>
<comment type="similarity">
    <text evidence="1 2">Belongs to the DegT/DnrJ/EryC1 family.</text>
</comment>
<dbReference type="PANTHER" id="PTHR30244:SF34">
    <property type="entry name" value="DTDP-4-AMINO-4,6-DIDEOXYGALACTOSE TRANSAMINASE"/>
    <property type="match status" value="1"/>
</dbReference>
<name>A0ABP9VZ93_9BACT</name>
<dbReference type="InterPro" id="IPR015421">
    <property type="entry name" value="PyrdxlP-dep_Trfase_major"/>
</dbReference>
<dbReference type="RefSeq" id="WP_345688372.1">
    <property type="nucleotide sequence ID" value="NZ_BAABRO010000023.1"/>
</dbReference>
<dbReference type="Gene3D" id="3.40.640.10">
    <property type="entry name" value="Type I PLP-dependent aspartate aminotransferase-like (Major domain)"/>
    <property type="match status" value="1"/>
</dbReference>
<protein>
    <submittedName>
        <fullName evidence="3">UDP-4-amino-4-deoxy-L-arabinose--oxoglutarate aminotransferase</fullName>
    </submittedName>
</protein>
<dbReference type="Pfam" id="PF01041">
    <property type="entry name" value="DegT_DnrJ_EryC1"/>
    <property type="match status" value="1"/>
</dbReference>
<comment type="caution">
    <text evidence="3">The sequence shown here is derived from an EMBL/GenBank/DDBJ whole genome shotgun (WGS) entry which is preliminary data.</text>
</comment>
<dbReference type="InterPro" id="IPR020026">
    <property type="entry name" value="PseC"/>
</dbReference>
<reference evidence="3 4" key="1">
    <citation type="submission" date="2024-02" db="EMBL/GenBank/DDBJ databases">
        <title>Rhodopirellula caenicola NBRC 110016.</title>
        <authorList>
            <person name="Ichikawa N."/>
            <person name="Katano-Makiyama Y."/>
            <person name="Hidaka K."/>
        </authorList>
    </citation>
    <scope>NUCLEOTIDE SEQUENCE [LARGE SCALE GENOMIC DNA]</scope>
    <source>
        <strain evidence="3 4">NBRC 110016</strain>
    </source>
</reference>
<keyword evidence="4" id="KW-1185">Reference proteome</keyword>
<dbReference type="CDD" id="cd00616">
    <property type="entry name" value="AHBA_syn"/>
    <property type="match status" value="1"/>
</dbReference>
<dbReference type="EMBL" id="BAABRO010000023">
    <property type="protein sequence ID" value="GAA5510449.1"/>
    <property type="molecule type" value="Genomic_DNA"/>
</dbReference>
<evidence type="ECO:0000256" key="2">
    <source>
        <dbReference type="RuleBase" id="RU004508"/>
    </source>
</evidence>
<keyword evidence="2" id="KW-0663">Pyridoxal phosphate</keyword>
<dbReference type="InterPro" id="IPR015422">
    <property type="entry name" value="PyrdxlP-dep_Trfase_small"/>
</dbReference>
<keyword evidence="3" id="KW-0808">Transferase</keyword>
<evidence type="ECO:0000313" key="4">
    <source>
        <dbReference type="Proteomes" id="UP001416858"/>
    </source>
</evidence>
<dbReference type="Proteomes" id="UP001416858">
    <property type="component" value="Unassembled WGS sequence"/>
</dbReference>
<dbReference type="SUPFAM" id="SSF53383">
    <property type="entry name" value="PLP-dependent transferases"/>
    <property type="match status" value="1"/>
</dbReference>
<evidence type="ECO:0000256" key="1">
    <source>
        <dbReference type="ARBA" id="ARBA00037999"/>
    </source>
</evidence>